<organism evidence="3 4">
    <name type="scientific">Microbacterium amylolyticum</name>
    <dbReference type="NCBI Taxonomy" id="936337"/>
    <lineage>
        <taxon>Bacteria</taxon>
        <taxon>Bacillati</taxon>
        <taxon>Actinomycetota</taxon>
        <taxon>Actinomycetes</taxon>
        <taxon>Micrococcales</taxon>
        <taxon>Microbacteriaceae</taxon>
        <taxon>Microbacterium</taxon>
    </lineage>
</organism>
<feature type="transmembrane region" description="Helical" evidence="2">
    <location>
        <begin position="12"/>
        <end position="34"/>
    </location>
</feature>
<feature type="transmembrane region" description="Helical" evidence="2">
    <location>
        <begin position="196"/>
        <end position="222"/>
    </location>
</feature>
<dbReference type="InterPro" id="IPR045931">
    <property type="entry name" value="DUF6350"/>
</dbReference>
<keyword evidence="2" id="KW-0472">Membrane</keyword>
<feature type="transmembrane region" description="Helical" evidence="2">
    <location>
        <begin position="302"/>
        <end position="321"/>
    </location>
</feature>
<evidence type="ECO:0000256" key="2">
    <source>
        <dbReference type="SAM" id="Phobius"/>
    </source>
</evidence>
<comment type="caution">
    <text evidence="3">The sequence shown here is derived from an EMBL/GenBank/DDBJ whole genome shotgun (WGS) entry which is preliminary data.</text>
</comment>
<protein>
    <recommendedName>
        <fullName evidence="5">Integral membrane protein</fullName>
    </recommendedName>
</protein>
<evidence type="ECO:0000313" key="4">
    <source>
        <dbReference type="Proteomes" id="UP001519362"/>
    </source>
</evidence>
<evidence type="ECO:0000313" key="3">
    <source>
        <dbReference type="EMBL" id="MBP2437431.1"/>
    </source>
</evidence>
<keyword evidence="2" id="KW-1133">Transmembrane helix</keyword>
<dbReference type="Pfam" id="PF19877">
    <property type="entry name" value="DUF6350"/>
    <property type="match status" value="1"/>
</dbReference>
<dbReference type="EMBL" id="JAGIOL010000001">
    <property type="protein sequence ID" value="MBP2437431.1"/>
    <property type="molecule type" value="Genomic_DNA"/>
</dbReference>
<keyword evidence="2" id="KW-0812">Transmembrane</keyword>
<feature type="transmembrane region" description="Helical" evidence="2">
    <location>
        <begin position="83"/>
        <end position="101"/>
    </location>
</feature>
<sequence length="427" mass="43209">MQRVLIAGLAAVDALIAAAAGIAVVLAPLTLLWITSFSDAGAWGALWPTTARIWQLGNLVPLHVSFDEITAASLGVADGGSSFAVTLAPLAFAAFALLFAARSGRRAVEAGGTLVGVVSGIAAMAMIASVVQLSSDNAIVDATTWQAILFPVSIYATGMVGGAIVAAWSAGDGGVIDLIHDRLDAFGPAWREVPALVVRGAATVIVGMIGVAGVGFAALVAFRGSEMIALYERAGVDVVGATGLTLGQAAYVPTFLSWVLSWVAGPGFAFGSGTAVSPAGTSLGVVPGIPVFGLVPDSGSQWWLLIVLVPIALGALAGWIARRSYSDDWAHDGEGRERYAPRIVITVGIAVVAGAAAALIAAVSRGAIGPGRMEHIGPDPGALALALGLEVVLGAAILLLTPMKRATSDDDGEPLTRGKRGSEPRLD</sequence>
<feature type="transmembrane region" description="Helical" evidence="2">
    <location>
        <begin position="342"/>
        <end position="362"/>
    </location>
</feature>
<proteinExistence type="predicted"/>
<dbReference type="Proteomes" id="UP001519362">
    <property type="component" value="Unassembled WGS sequence"/>
</dbReference>
<feature type="transmembrane region" description="Helical" evidence="2">
    <location>
        <begin position="382"/>
        <end position="400"/>
    </location>
</feature>
<evidence type="ECO:0000256" key="1">
    <source>
        <dbReference type="SAM" id="MobiDB-lite"/>
    </source>
</evidence>
<feature type="region of interest" description="Disordered" evidence="1">
    <location>
        <begin position="407"/>
        <end position="427"/>
    </location>
</feature>
<keyword evidence="4" id="KW-1185">Reference proteome</keyword>
<reference evidence="3 4" key="1">
    <citation type="submission" date="2021-03" db="EMBL/GenBank/DDBJ databases">
        <title>Sequencing the genomes of 1000 actinobacteria strains.</title>
        <authorList>
            <person name="Klenk H.-P."/>
        </authorList>
    </citation>
    <scope>NUCLEOTIDE SEQUENCE [LARGE SCALE GENOMIC DNA]</scope>
    <source>
        <strain evidence="3 4">DSM 24221</strain>
    </source>
</reference>
<name>A0ABS4ZLU8_9MICO</name>
<gene>
    <name evidence="3" type="ORF">JOF34_002017</name>
</gene>
<evidence type="ECO:0008006" key="5">
    <source>
        <dbReference type="Google" id="ProtNLM"/>
    </source>
</evidence>
<feature type="transmembrane region" description="Helical" evidence="2">
    <location>
        <begin position="154"/>
        <end position="175"/>
    </location>
</feature>
<accession>A0ABS4ZLU8</accession>
<dbReference type="RefSeq" id="WP_165133989.1">
    <property type="nucleotide sequence ID" value="NZ_CP049253.1"/>
</dbReference>
<feature type="compositionally biased region" description="Basic and acidic residues" evidence="1">
    <location>
        <begin position="414"/>
        <end position="427"/>
    </location>
</feature>
<feature type="transmembrane region" description="Helical" evidence="2">
    <location>
        <begin position="113"/>
        <end position="134"/>
    </location>
</feature>